<feature type="compositionally biased region" description="Polar residues" evidence="1">
    <location>
        <begin position="251"/>
        <end position="261"/>
    </location>
</feature>
<dbReference type="Proteomes" id="UP000214365">
    <property type="component" value="Unassembled WGS sequence"/>
</dbReference>
<proteinExistence type="predicted"/>
<feature type="region of interest" description="Disordered" evidence="1">
    <location>
        <begin position="279"/>
        <end position="364"/>
    </location>
</feature>
<evidence type="ECO:0000313" key="4">
    <source>
        <dbReference type="Proteomes" id="UP000214365"/>
    </source>
</evidence>
<feature type="domain" description="Sld7 C-terminal" evidence="2">
    <location>
        <begin position="373"/>
        <end position="496"/>
    </location>
</feature>
<dbReference type="GeneID" id="31007728"/>
<dbReference type="RefSeq" id="XP_020117134.1">
    <property type="nucleotide sequence ID" value="XM_020262881.1"/>
</dbReference>
<name>A0A225ADH0_TALAT</name>
<protein>
    <recommendedName>
        <fullName evidence="2">Sld7 C-terminal domain-containing protein</fullName>
    </recommendedName>
</protein>
<evidence type="ECO:0000259" key="2">
    <source>
        <dbReference type="Pfam" id="PF18596"/>
    </source>
</evidence>
<gene>
    <name evidence="3" type="ORF">UA08_07973</name>
</gene>
<dbReference type="InterPro" id="IPR041260">
    <property type="entry name" value="Sld7_C"/>
</dbReference>
<comment type="caution">
    <text evidence="3">The sequence shown here is derived from an EMBL/GenBank/DDBJ whole genome shotgun (WGS) entry which is preliminary data.</text>
</comment>
<evidence type="ECO:0000256" key="1">
    <source>
        <dbReference type="SAM" id="MobiDB-lite"/>
    </source>
</evidence>
<dbReference type="OrthoDB" id="4205424at2759"/>
<sequence length="506" mass="55894">MEVWSGSISTDTSPDLQIKLVNTSQRQETVLPKGARLSLRSLVNPALIPLYARAGPSVELHANTEETSEWLKARLVAGIWLDDEEDGETFERFNTFQCPVGLLVGVDMPTNRTYPETDNNNNVSDLLIYGILSPSYDAKTRPPSPPDSSSLVGDGSAYEQNLKIKRDLRLYAVPLAATYVRKVQDLPSPPSSAAEDDAESSKDAFAHFLPDLRSPSPKRKRILSLFEGAAQHHRRVRQRGGEGVSRMMANAKSQASSQLSSIKIKREVEELNSPELEKLESRRARSLSLGGSHLSKTRENTSLGEKARPGSSKSMLGRREIKPNPNSTMHTPNDELTRSQSVVPAPSMHDAASKSESQLLSSSPPANAEALVTRNKDLITRTILTCMRLYGYHRKANRPTKPAALVTEPESYPHQDANIPEYTAATTEEEEFKAMYHATYRAATFALRHYLKIATTDFLETSHSDTPDSTYTRRCATPILSKDTATNIIDGILKLFCDDQLNQGSG</sequence>
<feature type="region of interest" description="Disordered" evidence="1">
    <location>
        <begin position="230"/>
        <end position="261"/>
    </location>
</feature>
<dbReference type="AlphaFoldDB" id="A0A225ADH0"/>
<dbReference type="STRING" id="1441469.A0A225ADH0"/>
<accession>A0A225ADH0</accession>
<evidence type="ECO:0000313" key="3">
    <source>
        <dbReference type="EMBL" id="OKL57013.1"/>
    </source>
</evidence>
<keyword evidence="4" id="KW-1185">Reference proteome</keyword>
<reference evidence="3 4" key="1">
    <citation type="submission" date="2015-06" db="EMBL/GenBank/DDBJ databases">
        <title>Talaromyces atroroseus IBT 11181 draft genome.</title>
        <authorList>
            <person name="Rasmussen K.B."/>
            <person name="Rasmussen S."/>
            <person name="Petersen B."/>
            <person name="Sicheritz-Ponten T."/>
            <person name="Mortensen U.H."/>
            <person name="Thrane U."/>
        </authorList>
    </citation>
    <scope>NUCLEOTIDE SEQUENCE [LARGE SCALE GENOMIC DNA]</scope>
    <source>
        <strain evidence="3 4">IBT 11181</strain>
    </source>
</reference>
<dbReference type="Pfam" id="PF18596">
    <property type="entry name" value="Sld7_C"/>
    <property type="match status" value="1"/>
</dbReference>
<feature type="compositionally biased region" description="Low complexity" evidence="1">
    <location>
        <begin position="354"/>
        <end position="363"/>
    </location>
</feature>
<dbReference type="EMBL" id="LFMY01000013">
    <property type="protein sequence ID" value="OKL57013.1"/>
    <property type="molecule type" value="Genomic_DNA"/>
</dbReference>
<organism evidence="3 4">
    <name type="scientific">Talaromyces atroroseus</name>
    <dbReference type="NCBI Taxonomy" id="1441469"/>
    <lineage>
        <taxon>Eukaryota</taxon>
        <taxon>Fungi</taxon>
        <taxon>Dikarya</taxon>
        <taxon>Ascomycota</taxon>
        <taxon>Pezizomycotina</taxon>
        <taxon>Eurotiomycetes</taxon>
        <taxon>Eurotiomycetidae</taxon>
        <taxon>Eurotiales</taxon>
        <taxon>Trichocomaceae</taxon>
        <taxon>Talaromyces</taxon>
        <taxon>Talaromyces sect. Trachyspermi</taxon>
    </lineage>
</organism>